<evidence type="ECO:0000256" key="3">
    <source>
        <dbReference type="ARBA" id="ARBA00022679"/>
    </source>
</evidence>
<sequence length="302" mass="33699">MQQVTVKQQSSLNIAGKVKDYMMLIKFSLSFMVVFSAVISYLLAPQIVKGHWDWQYITLLFIGGLLVTGSANAVNQIVEKDTDAMMMRTSKRPVAAGRMQPAEAWAFAIIAVAAGCFILGYFFNWLSAGLALFSWFVYAYMYTPLKKVSSISVLLGAVPGALPCLIGWAAGEDKLTAGGWVLFAIQFFWQFPHFWAIAWIAHKDYSNAGFKLMPSVEGPTKYSAVQSIIYSLVLIPVGVLPYLVGMSGMTSFWIVLAANLFMLWQSIRLYREMEKKAARRVMFTSYIYLPIVLLALLVDKIG</sequence>
<dbReference type="PANTHER" id="PTHR43448:SF2">
    <property type="entry name" value="PROTOHEME IX FARNESYLTRANSFERASE, MITOCHONDRIAL"/>
    <property type="match status" value="1"/>
</dbReference>
<dbReference type="Gene3D" id="1.10.357.140">
    <property type="entry name" value="UbiA prenyltransferase"/>
    <property type="match status" value="1"/>
</dbReference>
<dbReference type="NCBIfam" id="TIGR01473">
    <property type="entry name" value="cyoE_ctaB"/>
    <property type="match status" value="1"/>
</dbReference>
<proteinExistence type="inferred from homology"/>
<organism evidence="10 11">
    <name type="scientific">Niastella vici</name>
    <dbReference type="NCBI Taxonomy" id="1703345"/>
    <lineage>
        <taxon>Bacteria</taxon>
        <taxon>Pseudomonadati</taxon>
        <taxon>Bacteroidota</taxon>
        <taxon>Chitinophagia</taxon>
        <taxon>Chitinophagales</taxon>
        <taxon>Chitinophagaceae</taxon>
        <taxon>Niastella</taxon>
    </lineage>
</organism>
<dbReference type="OrthoDB" id="9814417at2"/>
<protein>
    <recommendedName>
        <fullName evidence="9">Protoheme IX farnesyltransferase</fullName>
        <ecNumber evidence="9">2.5.1.141</ecNumber>
    </recommendedName>
    <alternativeName>
        <fullName evidence="9">Heme B farnesyltransferase</fullName>
    </alternativeName>
    <alternativeName>
        <fullName evidence="9">Heme O synthase</fullName>
    </alternativeName>
</protein>
<dbReference type="UniPathway" id="UPA00834">
    <property type="reaction ID" value="UER00712"/>
</dbReference>
<reference evidence="10 11" key="1">
    <citation type="submission" date="2016-03" db="EMBL/GenBank/DDBJ databases">
        <title>Niastella vici sp. nov., isolated from farmland soil.</title>
        <authorList>
            <person name="Chen L."/>
            <person name="Wang D."/>
            <person name="Yang S."/>
            <person name="Wang G."/>
        </authorList>
    </citation>
    <scope>NUCLEOTIDE SEQUENCE [LARGE SCALE GENOMIC DNA]</scope>
    <source>
        <strain evidence="10 11">DJ57</strain>
    </source>
</reference>
<feature type="transmembrane region" description="Helical" evidence="9">
    <location>
        <begin position="177"/>
        <end position="201"/>
    </location>
</feature>
<name>A0A1V9G9M0_9BACT</name>
<dbReference type="Pfam" id="PF01040">
    <property type="entry name" value="UbiA"/>
    <property type="match status" value="1"/>
</dbReference>
<feature type="transmembrane region" description="Helical" evidence="9">
    <location>
        <begin position="104"/>
        <end position="122"/>
    </location>
</feature>
<evidence type="ECO:0000256" key="2">
    <source>
        <dbReference type="ARBA" id="ARBA00022475"/>
    </source>
</evidence>
<feature type="transmembrane region" description="Helical" evidence="9">
    <location>
        <begin position="56"/>
        <end position="78"/>
    </location>
</feature>
<feature type="transmembrane region" description="Helical" evidence="9">
    <location>
        <begin position="281"/>
        <end position="298"/>
    </location>
</feature>
<dbReference type="CDD" id="cd13957">
    <property type="entry name" value="PT_UbiA_Cox10"/>
    <property type="match status" value="1"/>
</dbReference>
<comment type="function">
    <text evidence="9">Converts heme B (protoheme IX) to heme O by substitution of the vinyl group on carbon 2 of heme B porphyrin ring with a hydroxyethyl farnesyl side group.</text>
</comment>
<evidence type="ECO:0000256" key="5">
    <source>
        <dbReference type="ARBA" id="ARBA00022989"/>
    </source>
</evidence>
<feature type="transmembrane region" description="Helical" evidence="9">
    <location>
        <begin position="152"/>
        <end position="171"/>
    </location>
</feature>
<dbReference type="STRING" id="1703345.A3860_02000"/>
<dbReference type="GO" id="GO:0005886">
    <property type="term" value="C:plasma membrane"/>
    <property type="evidence" value="ECO:0007669"/>
    <property type="project" value="UniProtKB-SubCell"/>
</dbReference>
<evidence type="ECO:0000313" key="11">
    <source>
        <dbReference type="Proteomes" id="UP000192796"/>
    </source>
</evidence>
<dbReference type="Proteomes" id="UP000192796">
    <property type="component" value="Unassembled WGS sequence"/>
</dbReference>
<keyword evidence="3 9" id="KW-0808">Transferase</keyword>
<dbReference type="GO" id="GO:0008495">
    <property type="term" value="F:protoheme IX farnesyltransferase activity"/>
    <property type="evidence" value="ECO:0007669"/>
    <property type="project" value="UniProtKB-UniRule"/>
</dbReference>
<dbReference type="RefSeq" id="WP_081144851.1">
    <property type="nucleotide sequence ID" value="NZ_LVYD01000001.1"/>
</dbReference>
<dbReference type="InterPro" id="IPR044878">
    <property type="entry name" value="UbiA_sf"/>
</dbReference>
<comment type="subcellular location">
    <subcellularLocation>
        <location evidence="9">Cell membrane</location>
        <topology evidence="9">Multi-pass membrane protein</topology>
    </subcellularLocation>
    <subcellularLocation>
        <location evidence="1">Membrane</location>
        <topology evidence="1">Multi-pass membrane protein</topology>
    </subcellularLocation>
</comment>
<evidence type="ECO:0000256" key="1">
    <source>
        <dbReference type="ARBA" id="ARBA00004141"/>
    </source>
</evidence>
<comment type="similarity">
    <text evidence="9">Belongs to the UbiA prenyltransferase family. Protoheme IX farnesyltransferase subfamily.</text>
</comment>
<keyword evidence="11" id="KW-1185">Reference proteome</keyword>
<accession>A0A1V9G9M0</accession>
<dbReference type="PANTHER" id="PTHR43448">
    <property type="entry name" value="PROTOHEME IX FARNESYLTRANSFERASE, MITOCHONDRIAL"/>
    <property type="match status" value="1"/>
</dbReference>
<comment type="pathway">
    <text evidence="9">Porphyrin-containing compound metabolism; heme O biosynthesis; heme O from protoheme: step 1/1.</text>
</comment>
<feature type="transmembrane region" description="Helical" evidence="9">
    <location>
        <begin position="21"/>
        <end position="44"/>
    </location>
</feature>
<feature type="transmembrane region" description="Helical" evidence="9">
    <location>
        <begin position="250"/>
        <end position="269"/>
    </location>
</feature>
<dbReference type="InterPro" id="IPR030470">
    <property type="entry name" value="UbiA_prenylTrfase_CS"/>
</dbReference>
<gene>
    <name evidence="9" type="primary">ctaB</name>
    <name evidence="10" type="ORF">A3860_02000</name>
</gene>
<evidence type="ECO:0000256" key="7">
    <source>
        <dbReference type="ARBA" id="ARBA00023136"/>
    </source>
</evidence>
<comment type="caution">
    <text evidence="10">The sequence shown here is derived from an EMBL/GenBank/DDBJ whole genome shotgun (WGS) entry which is preliminary data.</text>
</comment>
<keyword evidence="2 9" id="KW-1003">Cell membrane</keyword>
<evidence type="ECO:0000256" key="8">
    <source>
        <dbReference type="ARBA" id="ARBA00047690"/>
    </source>
</evidence>
<dbReference type="EC" id="2.5.1.141" evidence="9"/>
<keyword evidence="5 9" id="KW-1133">Transmembrane helix</keyword>
<evidence type="ECO:0000256" key="6">
    <source>
        <dbReference type="ARBA" id="ARBA00023133"/>
    </source>
</evidence>
<dbReference type="GO" id="GO:0048034">
    <property type="term" value="P:heme O biosynthetic process"/>
    <property type="evidence" value="ECO:0007669"/>
    <property type="project" value="UniProtKB-UniRule"/>
</dbReference>
<keyword evidence="6 9" id="KW-0350">Heme biosynthesis</keyword>
<comment type="catalytic activity">
    <reaction evidence="8 9">
        <text>heme b + (2E,6E)-farnesyl diphosphate + H2O = Fe(II)-heme o + diphosphate</text>
        <dbReference type="Rhea" id="RHEA:28070"/>
        <dbReference type="ChEBI" id="CHEBI:15377"/>
        <dbReference type="ChEBI" id="CHEBI:33019"/>
        <dbReference type="ChEBI" id="CHEBI:60344"/>
        <dbReference type="ChEBI" id="CHEBI:60530"/>
        <dbReference type="ChEBI" id="CHEBI:175763"/>
        <dbReference type="EC" id="2.5.1.141"/>
    </reaction>
</comment>
<dbReference type="InterPro" id="IPR006369">
    <property type="entry name" value="Protohaem_IX_farnesylTrfase"/>
</dbReference>
<evidence type="ECO:0000313" key="10">
    <source>
        <dbReference type="EMBL" id="OQP67156.1"/>
    </source>
</evidence>
<dbReference type="EMBL" id="LVYD01000001">
    <property type="protein sequence ID" value="OQP67156.1"/>
    <property type="molecule type" value="Genomic_DNA"/>
</dbReference>
<dbReference type="PROSITE" id="PS00943">
    <property type="entry name" value="UBIA"/>
    <property type="match status" value="1"/>
</dbReference>
<keyword evidence="7 9" id="KW-0472">Membrane</keyword>
<evidence type="ECO:0000256" key="9">
    <source>
        <dbReference type="HAMAP-Rule" id="MF_00154"/>
    </source>
</evidence>
<keyword evidence="4 9" id="KW-0812">Transmembrane</keyword>
<dbReference type="AlphaFoldDB" id="A0A1V9G9M0"/>
<evidence type="ECO:0000256" key="4">
    <source>
        <dbReference type="ARBA" id="ARBA00022692"/>
    </source>
</evidence>
<dbReference type="HAMAP" id="MF_00154">
    <property type="entry name" value="CyoE_CtaB"/>
    <property type="match status" value="1"/>
</dbReference>
<dbReference type="InterPro" id="IPR000537">
    <property type="entry name" value="UbiA_prenyltransferase"/>
</dbReference>
<comment type="miscellaneous">
    <text evidence="9">Carbon 2 of the heme B porphyrin ring is defined according to the Fischer nomenclature.</text>
</comment>